<keyword evidence="2" id="KW-0812">Transmembrane</keyword>
<feature type="compositionally biased region" description="Polar residues" evidence="1">
    <location>
        <begin position="1521"/>
        <end position="1531"/>
    </location>
</feature>
<reference evidence="4" key="1">
    <citation type="submission" date="2021-02" db="EMBL/GenBank/DDBJ databases">
        <authorList>
            <person name="Dougan E. K."/>
            <person name="Rhodes N."/>
            <person name="Thang M."/>
            <person name="Chan C."/>
        </authorList>
    </citation>
    <scope>NUCLEOTIDE SEQUENCE</scope>
</reference>
<dbReference type="OrthoDB" id="437505at2759"/>
<accession>A0A813HDR1</accession>
<dbReference type="InterPro" id="IPR000477">
    <property type="entry name" value="RT_dom"/>
</dbReference>
<evidence type="ECO:0000313" key="5">
    <source>
        <dbReference type="Proteomes" id="UP000654075"/>
    </source>
</evidence>
<evidence type="ECO:0000256" key="1">
    <source>
        <dbReference type="SAM" id="MobiDB-lite"/>
    </source>
</evidence>
<feature type="region of interest" description="Disordered" evidence="1">
    <location>
        <begin position="220"/>
        <end position="300"/>
    </location>
</feature>
<comment type="caution">
    <text evidence="4">The sequence shown here is derived from an EMBL/GenBank/DDBJ whole genome shotgun (WGS) entry which is preliminary data.</text>
</comment>
<keyword evidence="2" id="KW-1133">Transmembrane helix</keyword>
<feature type="region of interest" description="Disordered" evidence="1">
    <location>
        <begin position="53"/>
        <end position="75"/>
    </location>
</feature>
<feature type="domain" description="Reverse transcriptase" evidence="3">
    <location>
        <begin position="623"/>
        <end position="889"/>
    </location>
</feature>
<keyword evidence="5" id="KW-1185">Reference proteome</keyword>
<feature type="compositionally biased region" description="Low complexity" evidence="1">
    <location>
        <begin position="385"/>
        <end position="399"/>
    </location>
</feature>
<feature type="region of interest" description="Disordered" evidence="1">
    <location>
        <begin position="379"/>
        <end position="399"/>
    </location>
</feature>
<organism evidence="4 5">
    <name type="scientific">Polarella glacialis</name>
    <name type="common">Dinoflagellate</name>
    <dbReference type="NCBI Taxonomy" id="89957"/>
    <lineage>
        <taxon>Eukaryota</taxon>
        <taxon>Sar</taxon>
        <taxon>Alveolata</taxon>
        <taxon>Dinophyceae</taxon>
        <taxon>Suessiales</taxon>
        <taxon>Suessiaceae</taxon>
        <taxon>Polarella</taxon>
    </lineage>
</organism>
<keyword evidence="2" id="KW-0472">Membrane</keyword>
<dbReference type="OMA" id="FEATECH"/>
<name>A0A813HDR1_POLGL</name>
<feature type="region of interest" description="Disordered" evidence="1">
    <location>
        <begin position="1512"/>
        <end position="1531"/>
    </location>
</feature>
<evidence type="ECO:0000256" key="2">
    <source>
        <dbReference type="SAM" id="Phobius"/>
    </source>
</evidence>
<dbReference type="PANTHER" id="PTHR48462:SF1">
    <property type="entry name" value="PROTEIN, PUTATIVE-RELATED"/>
    <property type="match status" value="1"/>
</dbReference>
<dbReference type="Proteomes" id="UP000654075">
    <property type="component" value="Unassembled WGS sequence"/>
</dbReference>
<dbReference type="PANTHER" id="PTHR48462">
    <property type="entry name" value="PROTEIN, PUTATIVE-RELATED"/>
    <property type="match status" value="1"/>
</dbReference>
<feature type="compositionally biased region" description="Basic and acidic residues" evidence="1">
    <location>
        <begin position="260"/>
        <end position="271"/>
    </location>
</feature>
<feature type="transmembrane region" description="Helical" evidence="2">
    <location>
        <begin position="15"/>
        <end position="32"/>
    </location>
</feature>
<protein>
    <recommendedName>
        <fullName evidence="3">Reverse transcriptase domain-containing protein</fullName>
    </recommendedName>
</protein>
<evidence type="ECO:0000313" key="4">
    <source>
        <dbReference type="EMBL" id="CAE8636185.1"/>
    </source>
</evidence>
<proteinExistence type="predicted"/>
<dbReference type="Pfam" id="PF00078">
    <property type="entry name" value="RVT_1"/>
    <property type="match status" value="1"/>
</dbReference>
<dbReference type="EMBL" id="CAJNNV010031425">
    <property type="protein sequence ID" value="CAE8636185.1"/>
    <property type="molecule type" value="Genomic_DNA"/>
</dbReference>
<evidence type="ECO:0000259" key="3">
    <source>
        <dbReference type="PROSITE" id="PS50878"/>
    </source>
</evidence>
<gene>
    <name evidence="4" type="ORF">PGLA1383_LOCUS51686</name>
</gene>
<feature type="compositionally biased region" description="Basic residues" evidence="1">
    <location>
        <begin position="64"/>
        <end position="75"/>
    </location>
</feature>
<feature type="transmembrane region" description="Helical" evidence="2">
    <location>
        <begin position="158"/>
        <end position="180"/>
    </location>
</feature>
<dbReference type="PROSITE" id="PS50878">
    <property type="entry name" value="RT_POL"/>
    <property type="match status" value="1"/>
</dbReference>
<sequence>MSPSPGVHRCARPRGLWGSSIGFFAVFAYVVFTTQLNTVGTAGNADVMANGLWEGGPSEDDRPARRRKAARRQHSSKRAFTTLRPWLLQVAPASLVGSVRRLFYESTCILELVEPLASRLNFTHLAFELALQAYLMSNRSRPQAADHDPASTESCGRFIVGLLALTSLLASAAVVGAAVGSATRLSSTSCLLMTANLRPAIPGVGFPLLLCGPKVLAKASHPGPQAAGTPVGGERSRRGPRSTPRREQWRMRQSQNDSPESPRRDLAHRLSEASLEPSQSLMLVDTVTGNPGPLQPTCPHPTQLPQEPRVARVFCPVPDCLCGDASRHQGWLTVQTMLPHINAHLAGTLSGEPTANPVAECAVFVLPWAAESIHPTCRPTERRQAPAAAGAPSDPAARALPPLGEVVSQHGRTLKHVPSGARNAWAQALTRSSAAVVALNSVAAWTELEMLPKAVLGPPPRGGRGHRNSAATFTSERLSMWTAGDRLNLWSDVVHAAKPAKQGVPSESAKLRRAEALSREGFDRKACAALLADGLIEATPANVGIMRGLHPTALLPTTAAPHSLPLAYEIPADLVERMLRSFPRDSAAGPSGLRVQHLLEALTPANREAMLEQLTSLVNLLARGEAQILVAEHLAGARLLAVGKPKGGLRPIAIGEVLRRLTGKCLCALCKEEARSFFPPTQFGVACPLGSEAGVHAVREWADRAKLDTGHTLGLVKLDFANAFNCVDRTRTLDLVSRHFPGVAKWAHWCYGSHSNLLFGDHVIKSMAGVQQGDPLGPLLFALAIHPLATSLKGLKVNDKCLDLAGFYLDDGYLAGDLKVLSAALTAVKVDSARLGLSLNLGKCELVLPSGASAHDLTSLFPGELLVNAETGESRVVSDYNFEMLGAAIGSKAHCEAYAESHVARASKLLDELPKLEDPQVSLRLLRLCGGYCKVVHSMRTTPPHLQGQALLLFDSKVRASFSAITSLMPDQPQWEQASRGLKHAGLGLRSAAAHASAAYLASTVASKDLCRAIDPAWSLRLFDDTSGPAKALVDYNSRLPGGKRLVPGDLPGKKQQALSRAIDEAGHDARLSGASVVGQATLQSECEPGARAFWQAVPSRVLDLAVDPAEFIVEISSRLHMQECAVDQWCPLCDAVLDSRGHHSRMCCAGGDRTRRHNGLRNRIFRGAARAGLHPELERPGLLLPSRPGDINQNEQARRPADVYLPCFTGGLPAALDFAVTAPQRQETLTQAAVTALAAASDYDRKKRSFRGTEEACRNQGVTFLPMVIETTGAWSEDATSVLLLMAKAMAVRSGRAAKEELQELLQSAAVSVRRANARACLRRRGEDVSSIGAALLSAQDVCGFTLLSPVAAVFHEEPKSKIDLGGDCNGRAWKLSAALRGGRVSPASVYARSFMSSLQTSPHQVAIACAAAVTGLTCAWDGPGVWQALFVLGAGLGAGGLAHFEVHVRGLAPNVAAEVVLVLTAASAAALAVHSGFEGAQVMLGAALGFAGAIGCGGWARAADGLMSGVEDSADSKEGATQTSEGKYY</sequence>